<gene>
    <name evidence="2" type="ORF">H4W81_006621</name>
</gene>
<dbReference type="PANTHER" id="PTHR34700:SF4">
    <property type="entry name" value="PHAGE-LIKE ELEMENT PBSX PROTEIN XKDP"/>
    <property type="match status" value="1"/>
</dbReference>
<dbReference type="InterPro" id="IPR036779">
    <property type="entry name" value="LysM_dom_sf"/>
</dbReference>
<feature type="domain" description="LysM" evidence="1">
    <location>
        <begin position="15"/>
        <end position="64"/>
    </location>
</feature>
<evidence type="ECO:0000313" key="3">
    <source>
        <dbReference type="Proteomes" id="UP000661607"/>
    </source>
</evidence>
<dbReference type="InterPro" id="IPR018392">
    <property type="entry name" value="LysM"/>
</dbReference>
<dbReference type="PANTHER" id="PTHR34700">
    <property type="entry name" value="POTASSIUM BINDING PROTEIN KBP"/>
    <property type="match status" value="1"/>
</dbReference>
<protein>
    <submittedName>
        <fullName evidence="2">Uncharacterized protein YukE</fullName>
    </submittedName>
</protein>
<dbReference type="CDD" id="cd00118">
    <property type="entry name" value="LysM"/>
    <property type="match status" value="1"/>
</dbReference>
<dbReference type="Gene3D" id="1.10.287.1060">
    <property type="entry name" value="ESAT-6-like"/>
    <property type="match status" value="1"/>
</dbReference>
<dbReference type="Pfam" id="PF01476">
    <property type="entry name" value="LysM"/>
    <property type="match status" value="1"/>
</dbReference>
<name>A0ABR9KP98_9ACTN</name>
<accession>A0ABR9KP98</accession>
<organism evidence="2 3">
    <name type="scientific">Nonomuraea africana</name>
    <dbReference type="NCBI Taxonomy" id="46171"/>
    <lineage>
        <taxon>Bacteria</taxon>
        <taxon>Bacillati</taxon>
        <taxon>Actinomycetota</taxon>
        <taxon>Actinomycetes</taxon>
        <taxon>Streptosporangiales</taxon>
        <taxon>Streptosporangiaceae</taxon>
        <taxon>Nonomuraea</taxon>
    </lineage>
</organism>
<dbReference type="InterPro" id="IPR052196">
    <property type="entry name" value="Bact_Kbp"/>
</dbReference>
<dbReference type="Proteomes" id="UP000661607">
    <property type="component" value="Unassembled WGS sequence"/>
</dbReference>
<comment type="caution">
    <text evidence="2">The sequence shown here is derived from an EMBL/GenBank/DDBJ whole genome shotgun (WGS) entry which is preliminary data.</text>
</comment>
<dbReference type="PROSITE" id="PS51782">
    <property type="entry name" value="LYSM"/>
    <property type="match status" value="1"/>
</dbReference>
<proteinExistence type="predicted"/>
<evidence type="ECO:0000313" key="2">
    <source>
        <dbReference type="EMBL" id="MBE1563842.1"/>
    </source>
</evidence>
<dbReference type="Gene3D" id="3.10.350.10">
    <property type="entry name" value="LysM domain"/>
    <property type="match status" value="1"/>
</dbReference>
<reference evidence="2 3" key="1">
    <citation type="submission" date="2020-10" db="EMBL/GenBank/DDBJ databases">
        <title>Sequencing the genomes of 1000 actinobacteria strains.</title>
        <authorList>
            <person name="Klenk H.-P."/>
        </authorList>
    </citation>
    <scope>NUCLEOTIDE SEQUENCE [LARGE SCALE GENOMIC DNA]</scope>
    <source>
        <strain evidence="2 3">DSM 43748</strain>
    </source>
</reference>
<sequence length="174" mass="19357">MTMSSEPIEPPERPESITVGPEESLWQIAEKLFEDGSRWERIYEANRDVLGDPHALRQGMRLRLPMEIYPAHVRSVAGAYDLERNDLATFVEDAMDDLNAIGDFWGGGKNGTTFFKGEGGGTGYEAVSGQIAKGVDALLDAHDEISKRLRKMADRVQVTDWDNLITILSAFPDD</sequence>
<evidence type="ECO:0000259" key="1">
    <source>
        <dbReference type="PROSITE" id="PS51782"/>
    </source>
</evidence>
<keyword evidence="3" id="KW-1185">Reference proteome</keyword>
<dbReference type="EMBL" id="JADBEF010000001">
    <property type="protein sequence ID" value="MBE1563842.1"/>
    <property type="molecule type" value="Genomic_DNA"/>
</dbReference>